<sequence length="82" mass="9508">MPISSEVCIRKRPPVQDRKENHFETKQSILDLHSAQETRRVLIKIGFENSKPTENTEQKPLPVGSKYDQFDAKEFAPRIKLS</sequence>
<dbReference type="Proteomes" id="UP000769157">
    <property type="component" value="Unassembled WGS sequence"/>
</dbReference>
<reference evidence="1" key="1">
    <citation type="journal article" date="2021" name="Open Biol.">
        <title>Shared evolutionary footprints suggest mitochondrial oxidative damage underlies multiple complex I losses in fungi.</title>
        <authorList>
            <person name="Schikora-Tamarit M.A."/>
            <person name="Marcet-Houben M."/>
            <person name="Nosek J."/>
            <person name="Gabaldon T."/>
        </authorList>
    </citation>
    <scope>NUCLEOTIDE SEQUENCE</scope>
    <source>
        <strain evidence="1">CBS6075</strain>
    </source>
</reference>
<dbReference type="RefSeq" id="XP_046058692.1">
    <property type="nucleotide sequence ID" value="XM_046207713.1"/>
</dbReference>
<protein>
    <submittedName>
        <fullName evidence="1">Uncharacterized protein</fullName>
    </submittedName>
</protein>
<accession>A0A9P8T0W3</accession>
<gene>
    <name evidence="1" type="ORF">OGAPHI_006427</name>
</gene>
<dbReference type="GeneID" id="70238391"/>
<proteinExistence type="predicted"/>
<organism evidence="1 2">
    <name type="scientific">Ogataea philodendri</name>
    <dbReference type="NCBI Taxonomy" id="1378263"/>
    <lineage>
        <taxon>Eukaryota</taxon>
        <taxon>Fungi</taxon>
        <taxon>Dikarya</taxon>
        <taxon>Ascomycota</taxon>
        <taxon>Saccharomycotina</taxon>
        <taxon>Pichiomycetes</taxon>
        <taxon>Pichiales</taxon>
        <taxon>Pichiaceae</taxon>
        <taxon>Ogataea</taxon>
    </lineage>
</organism>
<reference evidence="1" key="2">
    <citation type="submission" date="2021-01" db="EMBL/GenBank/DDBJ databases">
        <authorList>
            <person name="Schikora-Tamarit M.A."/>
        </authorList>
    </citation>
    <scope>NUCLEOTIDE SEQUENCE</scope>
    <source>
        <strain evidence="1">CBS6075</strain>
    </source>
</reference>
<evidence type="ECO:0000313" key="2">
    <source>
        <dbReference type="Proteomes" id="UP000769157"/>
    </source>
</evidence>
<comment type="caution">
    <text evidence="1">The sequence shown here is derived from an EMBL/GenBank/DDBJ whole genome shotgun (WGS) entry which is preliminary data.</text>
</comment>
<keyword evidence="2" id="KW-1185">Reference proteome</keyword>
<evidence type="ECO:0000313" key="1">
    <source>
        <dbReference type="EMBL" id="KAH3661579.1"/>
    </source>
</evidence>
<dbReference type="AlphaFoldDB" id="A0A9P8T0W3"/>
<name>A0A9P8T0W3_9ASCO</name>
<dbReference type="EMBL" id="JAEUBE010000439">
    <property type="protein sequence ID" value="KAH3661579.1"/>
    <property type="molecule type" value="Genomic_DNA"/>
</dbReference>